<dbReference type="GO" id="GO:0051287">
    <property type="term" value="F:NAD binding"/>
    <property type="evidence" value="ECO:0007669"/>
    <property type="project" value="UniProtKB-UniRule"/>
</dbReference>
<dbReference type="InterPro" id="IPR022663">
    <property type="entry name" value="DapB_C"/>
</dbReference>
<dbReference type="Proteomes" id="UP000177025">
    <property type="component" value="Unassembled WGS sequence"/>
</dbReference>
<keyword evidence="3 13" id="KW-0028">Amino-acid biosynthesis</keyword>
<accession>A0A1F4U2G4</accession>
<dbReference type="PROSITE" id="PS01298">
    <property type="entry name" value="DAPB"/>
    <property type="match status" value="1"/>
</dbReference>
<feature type="binding site" evidence="13">
    <location>
        <begin position="8"/>
        <end position="13"/>
    </location>
    <ligand>
        <name>NAD(+)</name>
        <dbReference type="ChEBI" id="CHEBI:57540"/>
    </ligand>
</feature>
<evidence type="ECO:0000313" key="17">
    <source>
        <dbReference type="Proteomes" id="UP000177025"/>
    </source>
</evidence>
<feature type="binding site" evidence="13">
    <location>
        <position position="147"/>
    </location>
    <ligand>
        <name>(S)-2,3,4,5-tetrahydrodipicolinate</name>
        <dbReference type="ChEBI" id="CHEBI:16845"/>
    </ligand>
</feature>
<evidence type="ECO:0000256" key="8">
    <source>
        <dbReference type="ARBA" id="ARBA00023154"/>
    </source>
</evidence>
<dbReference type="InterPro" id="IPR000846">
    <property type="entry name" value="DapB_N"/>
</dbReference>
<dbReference type="InterPro" id="IPR022664">
    <property type="entry name" value="DapB_N_CS"/>
</dbReference>
<feature type="binding site" evidence="13">
    <location>
        <begin position="114"/>
        <end position="117"/>
    </location>
    <ligand>
        <name>NAD(+)</name>
        <dbReference type="ChEBI" id="CHEBI:57540"/>
    </ligand>
</feature>
<comment type="subcellular location">
    <subcellularLocation>
        <location evidence="13">Cytoplasm</location>
    </subcellularLocation>
</comment>
<dbReference type="GO" id="GO:0050661">
    <property type="term" value="F:NADP binding"/>
    <property type="evidence" value="ECO:0007669"/>
    <property type="project" value="UniProtKB-UniRule"/>
</dbReference>
<dbReference type="SUPFAM" id="SSF55347">
    <property type="entry name" value="Glyceraldehyde-3-phosphate dehydrogenase-like, C-terminal domain"/>
    <property type="match status" value="1"/>
</dbReference>
<dbReference type="SUPFAM" id="SSF51735">
    <property type="entry name" value="NAD(P)-binding Rossmann-fold domains"/>
    <property type="match status" value="1"/>
</dbReference>
<sequence length="261" mass="28659">MIKITICGIAGRMGREIINAAAECTDIKIACGLEISGHPLVGKSIEDIDVYDDIQTAINQCDCVVDFTNHKAALSVLQYLRSDIHPFISGSTGFNDADINTINEISKNVPVFIAPNMSLGINTLYELVDRTSKNLPEFDIEIIETHHKLKKDAPSGTAKAMIELIKVNRPDINLVTERNGITGERKKGEMGIFAIRGGDVVGEHRVLFLGEGEFIELRHFATSRRCFARGALAAVKFMVNKKPDLYTMSDLLKAQAGLTNI</sequence>
<comment type="caution">
    <text evidence="16">The sequence shown here is derived from an EMBL/GenBank/DDBJ whole genome shotgun (WGS) entry which is preliminary data.</text>
</comment>
<evidence type="ECO:0000256" key="1">
    <source>
        <dbReference type="ARBA" id="ARBA00006642"/>
    </source>
</evidence>
<dbReference type="Gene3D" id="3.40.50.720">
    <property type="entry name" value="NAD(P)-binding Rossmann-like Domain"/>
    <property type="match status" value="1"/>
</dbReference>
<comment type="subunit">
    <text evidence="13">Homotetramer.</text>
</comment>
<evidence type="ECO:0000256" key="9">
    <source>
        <dbReference type="ARBA" id="ARBA00037922"/>
    </source>
</evidence>
<evidence type="ECO:0000259" key="15">
    <source>
        <dbReference type="Pfam" id="PF05173"/>
    </source>
</evidence>
<dbReference type="GO" id="GO:0005737">
    <property type="term" value="C:cytoplasm"/>
    <property type="evidence" value="ECO:0007669"/>
    <property type="project" value="UniProtKB-SubCell"/>
</dbReference>
<evidence type="ECO:0000256" key="6">
    <source>
        <dbReference type="ARBA" id="ARBA00023002"/>
    </source>
</evidence>
<evidence type="ECO:0000256" key="2">
    <source>
        <dbReference type="ARBA" id="ARBA00022490"/>
    </source>
</evidence>
<keyword evidence="5 13" id="KW-0220">Diaminopimelate biosynthesis</keyword>
<comment type="caution">
    <text evidence="13">Was originally thought to be a dihydrodipicolinate reductase (DHDPR), catalyzing the conversion of dihydrodipicolinate to tetrahydrodipicolinate. However, it was shown in E.coli that the substrate of the enzymatic reaction is not dihydrodipicolinate (DHDP) but in fact (2S,4S)-4-hydroxy-2,3,4,5-tetrahydrodipicolinic acid (HTPA), the product released by the DapA-catalyzed reaction.</text>
</comment>
<dbReference type="UniPathway" id="UPA00034">
    <property type="reaction ID" value="UER00018"/>
</dbReference>
<comment type="pathway">
    <text evidence="9 13">Amino-acid biosynthesis; L-lysine biosynthesis via DAP pathway; (S)-tetrahydrodipicolinate from L-aspartate: step 4/4.</text>
</comment>
<comment type="catalytic activity">
    <reaction evidence="11 13">
        <text>(S)-2,3,4,5-tetrahydrodipicolinate + NADP(+) + H2O = (2S,4S)-4-hydroxy-2,3,4,5-tetrahydrodipicolinate + NADPH + H(+)</text>
        <dbReference type="Rhea" id="RHEA:35331"/>
        <dbReference type="ChEBI" id="CHEBI:15377"/>
        <dbReference type="ChEBI" id="CHEBI:15378"/>
        <dbReference type="ChEBI" id="CHEBI:16845"/>
        <dbReference type="ChEBI" id="CHEBI:57783"/>
        <dbReference type="ChEBI" id="CHEBI:58349"/>
        <dbReference type="ChEBI" id="CHEBI:67139"/>
        <dbReference type="EC" id="1.17.1.8"/>
    </reaction>
</comment>
<feature type="binding site" evidence="13">
    <location>
        <begin position="156"/>
        <end position="157"/>
    </location>
    <ligand>
        <name>(S)-2,3,4,5-tetrahydrodipicolinate</name>
        <dbReference type="ChEBI" id="CHEBI:16845"/>
    </ligand>
</feature>
<evidence type="ECO:0000313" key="16">
    <source>
        <dbReference type="EMBL" id="OGC39165.1"/>
    </source>
</evidence>
<dbReference type="Pfam" id="PF01113">
    <property type="entry name" value="DapB_N"/>
    <property type="match status" value="1"/>
</dbReference>
<evidence type="ECO:0000256" key="13">
    <source>
        <dbReference type="HAMAP-Rule" id="MF_00102"/>
    </source>
</evidence>
<dbReference type="EMBL" id="MEUM01000147">
    <property type="protein sequence ID" value="OGC39165.1"/>
    <property type="molecule type" value="Genomic_DNA"/>
</dbReference>
<keyword evidence="6 13" id="KW-0560">Oxidoreductase</keyword>
<dbReference type="GO" id="GO:0016726">
    <property type="term" value="F:oxidoreductase activity, acting on CH or CH2 groups, NAD or NADP as acceptor"/>
    <property type="evidence" value="ECO:0007669"/>
    <property type="project" value="UniProtKB-UniRule"/>
</dbReference>
<feature type="active site" description="Proton donor/acceptor" evidence="13">
    <location>
        <position position="146"/>
    </location>
</feature>
<keyword evidence="2 13" id="KW-0963">Cytoplasm</keyword>
<name>A0A1F4U2G4_UNCW3</name>
<evidence type="ECO:0000256" key="12">
    <source>
        <dbReference type="ARBA" id="ARBA00049396"/>
    </source>
</evidence>
<reference evidence="16 17" key="1">
    <citation type="journal article" date="2016" name="Nat. Commun.">
        <title>Thousands of microbial genomes shed light on interconnected biogeochemical processes in an aquifer system.</title>
        <authorList>
            <person name="Anantharaman K."/>
            <person name="Brown C.T."/>
            <person name="Hug L.A."/>
            <person name="Sharon I."/>
            <person name="Castelle C.J."/>
            <person name="Probst A.J."/>
            <person name="Thomas B.C."/>
            <person name="Singh A."/>
            <person name="Wilkins M.J."/>
            <person name="Karaoz U."/>
            <person name="Brodie E.L."/>
            <person name="Williams K.H."/>
            <person name="Hubbard S.S."/>
            <person name="Banfield J.F."/>
        </authorList>
    </citation>
    <scope>NUCLEOTIDE SEQUENCE [LARGE SCALE GENOMIC DNA]</scope>
</reference>
<feature type="domain" description="Dihydrodipicolinate reductase C-terminal" evidence="15">
    <location>
        <begin position="120"/>
        <end position="252"/>
    </location>
</feature>
<dbReference type="PANTHER" id="PTHR20836:SF0">
    <property type="entry name" value="4-HYDROXY-TETRAHYDRODIPICOLINATE REDUCTASE 1, CHLOROPLASTIC-RELATED"/>
    <property type="match status" value="1"/>
</dbReference>
<protein>
    <recommendedName>
        <fullName evidence="10 13">4-hydroxy-tetrahydrodipicolinate reductase</fullName>
        <shortName evidence="13">HTPA reductase</shortName>
        <ecNumber evidence="10 13">1.17.1.8</ecNumber>
    </recommendedName>
</protein>
<dbReference type="InterPro" id="IPR036291">
    <property type="entry name" value="NAD(P)-bd_dom_sf"/>
</dbReference>
<dbReference type="HAMAP" id="MF_00102">
    <property type="entry name" value="DapB"/>
    <property type="match status" value="1"/>
</dbReference>
<evidence type="ECO:0000256" key="11">
    <source>
        <dbReference type="ARBA" id="ARBA00049080"/>
    </source>
</evidence>
<evidence type="ECO:0000256" key="4">
    <source>
        <dbReference type="ARBA" id="ARBA00022857"/>
    </source>
</evidence>
<comment type="catalytic activity">
    <reaction evidence="12 13">
        <text>(S)-2,3,4,5-tetrahydrodipicolinate + NAD(+) + H2O = (2S,4S)-4-hydroxy-2,3,4,5-tetrahydrodipicolinate + NADH + H(+)</text>
        <dbReference type="Rhea" id="RHEA:35323"/>
        <dbReference type="ChEBI" id="CHEBI:15377"/>
        <dbReference type="ChEBI" id="CHEBI:15378"/>
        <dbReference type="ChEBI" id="CHEBI:16845"/>
        <dbReference type="ChEBI" id="CHEBI:57540"/>
        <dbReference type="ChEBI" id="CHEBI:57945"/>
        <dbReference type="ChEBI" id="CHEBI:67139"/>
        <dbReference type="EC" id="1.17.1.8"/>
    </reaction>
</comment>
<dbReference type="GO" id="GO:0009089">
    <property type="term" value="P:lysine biosynthetic process via diaminopimelate"/>
    <property type="evidence" value="ECO:0007669"/>
    <property type="project" value="UniProtKB-UniRule"/>
</dbReference>
<dbReference type="AlphaFoldDB" id="A0A1F4U2G4"/>
<dbReference type="PANTHER" id="PTHR20836">
    <property type="entry name" value="DIHYDRODIPICOLINATE REDUCTASE"/>
    <property type="match status" value="1"/>
</dbReference>
<evidence type="ECO:0000256" key="7">
    <source>
        <dbReference type="ARBA" id="ARBA00023027"/>
    </source>
</evidence>
<keyword evidence="7 13" id="KW-0520">NAD</keyword>
<evidence type="ECO:0000256" key="10">
    <source>
        <dbReference type="ARBA" id="ARBA00038983"/>
    </source>
</evidence>
<feature type="binding site" evidence="13">
    <location>
        <begin position="90"/>
        <end position="92"/>
    </location>
    <ligand>
        <name>NAD(+)</name>
        <dbReference type="ChEBI" id="CHEBI:57540"/>
    </ligand>
</feature>
<dbReference type="CDD" id="cd02274">
    <property type="entry name" value="DHDPR_N"/>
    <property type="match status" value="1"/>
</dbReference>
<keyword evidence="4 13" id="KW-0521">NADP</keyword>
<organism evidence="16 17">
    <name type="scientific">candidate division WOR-3 bacterium RBG_13_43_14</name>
    <dbReference type="NCBI Taxonomy" id="1802590"/>
    <lineage>
        <taxon>Bacteria</taxon>
        <taxon>Bacteria division WOR-3</taxon>
    </lineage>
</organism>
<dbReference type="NCBIfam" id="TIGR00036">
    <property type="entry name" value="dapB"/>
    <property type="match status" value="1"/>
</dbReference>
<dbReference type="Gene3D" id="3.30.360.10">
    <property type="entry name" value="Dihydrodipicolinate Reductase, domain 2"/>
    <property type="match status" value="1"/>
</dbReference>
<gene>
    <name evidence="13" type="primary">dapB</name>
    <name evidence="16" type="ORF">A2Y85_04900</name>
</gene>
<proteinExistence type="inferred from homology"/>
<keyword evidence="8 13" id="KW-0457">Lysine biosynthesis</keyword>
<dbReference type="EC" id="1.17.1.8" evidence="10 13"/>
<dbReference type="Pfam" id="PF05173">
    <property type="entry name" value="DapB_C"/>
    <property type="match status" value="1"/>
</dbReference>
<comment type="function">
    <text evidence="13">Catalyzes the conversion of 4-hydroxy-tetrahydrodipicolinate (HTPA) to tetrahydrodipicolinate.</text>
</comment>
<evidence type="ECO:0000259" key="14">
    <source>
        <dbReference type="Pfam" id="PF01113"/>
    </source>
</evidence>
<feature type="active site" description="Proton donor" evidence="13">
    <location>
        <position position="150"/>
    </location>
</feature>
<feature type="domain" description="Dihydrodipicolinate reductase N-terminal" evidence="14">
    <location>
        <begin position="2"/>
        <end position="117"/>
    </location>
</feature>
<comment type="caution">
    <text evidence="13">Lacks conserved residue(s) required for the propagation of feature annotation.</text>
</comment>
<feature type="binding site" evidence="13">
    <location>
        <position position="34"/>
    </location>
    <ligand>
        <name>NAD(+)</name>
        <dbReference type="ChEBI" id="CHEBI:57540"/>
    </ligand>
</feature>
<comment type="similarity">
    <text evidence="1 13">Belongs to the DapB family.</text>
</comment>
<evidence type="ECO:0000256" key="5">
    <source>
        <dbReference type="ARBA" id="ARBA00022915"/>
    </source>
</evidence>
<dbReference type="InterPro" id="IPR023940">
    <property type="entry name" value="DHDPR_bac"/>
</dbReference>
<evidence type="ECO:0000256" key="3">
    <source>
        <dbReference type="ARBA" id="ARBA00022605"/>
    </source>
</evidence>
<dbReference type="PIRSF" id="PIRSF000161">
    <property type="entry name" value="DHPR"/>
    <property type="match status" value="1"/>
</dbReference>
<dbReference type="GO" id="GO:0019877">
    <property type="term" value="P:diaminopimelate biosynthetic process"/>
    <property type="evidence" value="ECO:0007669"/>
    <property type="project" value="UniProtKB-UniRule"/>
</dbReference>
<dbReference type="GO" id="GO:0008839">
    <property type="term" value="F:4-hydroxy-tetrahydrodipicolinate reductase"/>
    <property type="evidence" value="ECO:0007669"/>
    <property type="project" value="UniProtKB-UniRule"/>
</dbReference>